<dbReference type="Pfam" id="PF00560">
    <property type="entry name" value="LRR_1"/>
    <property type="match status" value="2"/>
</dbReference>
<evidence type="ECO:0000256" key="9">
    <source>
        <dbReference type="SAM" id="MobiDB-lite"/>
    </source>
</evidence>
<dbReference type="PANTHER" id="PTHR48007:SF50">
    <property type="entry name" value="PROTEIN KINASE DOMAIN-CONTAINING PROTEIN"/>
    <property type="match status" value="1"/>
</dbReference>
<dbReference type="InterPro" id="IPR046959">
    <property type="entry name" value="PRK1-6/SRF4-like"/>
</dbReference>
<dbReference type="Gene3D" id="1.10.510.10">
    <property type="entry name" value="Transferase(Phosphotransferase) domain 1"/>
    <property type="match status" value="1"/>
</dbReference>
<evidence type="ECO:0000256" key="5">
    <source>
        <dbReference type="ARBA" id="ARBA00022729"/>
    </source>
</evidence>
<sequence>MNPKPSAFSSFLPLLFSVLLFSLSDFASFSFAFQIPPPALVPPEELMLPSDAVSLLSFKSKADLDNKLLYTLNERFDYCQWQGVKCVQGRVVRLVLQSFGLRGILTPNTVSKLDQLRFLSLHNNSLEGPIPDLSGLFNLKSLFLGRNSFVGSFPPSILTLHRLQTLDLSYNNFTGPLPVRLSSLDRLITLLLEWNGFNGTIPPLNQSYLEVFNVTGNNLTGRVPVTPTLSRFNTSSFFWNPDLCGEIVNKACHSPAPFFEASNATAPSHPSVQSAQSQDVVQSPVSHAKHKETSMILGLSVAAAVLVAGLLCFFVAARTQRRRTVSKPAIAQFEPEIGYSTASAIDERVDRKGEFQAKVKEIEEIPKAHKSGCLIFCEGEAELFSLEQLMRASAELLGRGTMGTTYKAVLCNQLIVTVKRLDATKTAITSSEVFDRHLEAVGALRHPNLVPVRAYFQARGERLVVYDYQPNGSLYNLIHGSRSARAKPLHWTSCLKIAEDLAQGIAYIHQASKLIHGNLKSTNVLLGADFEACLTDYGLSVLAESPEDPDSSRYQAPEVRKSSRNATHKSDVYAFGVLLLELLTGRHPSNHPFVEPSDMPEWVRAVREDDGGDSSQLGMLTEVASMCSTTSPEQRPPMWQVLKMIMEIKESVMTEDSESSGF</sequence>
<dbReference type="GO" id="GO:0016020">
    <property type="term" value="C:membrane"/>
    <property type="evidence" value="ECO:0007669"/>
    <property type="project" value="UniProtKB-SubCell"/>
</dbReference>
<evidence type="ECO:0000256" key="10">
    <source>
        <dbReference type="SAM" id="Phobius"/>
    </source>
</evidence>
<protein>
    <submittedName>
        <fullName evidence="14">Probable inactive receptor kinase At5g67200</fullName>
    </submittedName>
</protein>
<dbReference type="GO" id="GO:0004672">
    <property type="term" value="F:protein kinase activity"/>
    <property type="evidence" value="ECO:0007669"/>
    <property type="project" value="InterPro"/>
</dbReference>
<dbReference type="InterPro" id="IPR011009">
    <property type="entry name" value="Kinase-like_dom_sf"/>
</dbReference>
<evidence type="ECO:0000259" key="12">
    <source>
        <dbReference type="PROSITE" id="PS50011"/>
    </source>
</evidence>
<keyword evidence="8 10" id="KW-0472">Membrane</keyword>
<keyword evidence="3" id="KW-0433">Leucine-rich repeat</keyword>
<dbReference type="Proteomes" id="UP000504609">
    <property type="component" value="Unplaced"/>
</dbReference>
<evidence type="ECO:0000256" key="7">
    <source>
        <dbReference type="ARBA" id="ARBA00022989"/>
    </source>
</evidence>
<dbReference type="RefSeq" id="XP_022963033.1">
    <property type="nucleotide sequence ID" value="XM_023107265.1"/>
</dbReference>
<name>A0A6J1HGJ0_CUCMO</name>
<feature type="chain" id="PRO_5026969069" evidence="11">
    <location>
        <begin position="33"/>
        <end position="662"/>
    </location>
</feature>
<evidence type="ECO:0000256" key="2">
    <source>
        <dbReference type="ARBA" id="ARBA00022553"/>
    </source>
</evidence>
<keyword evidence="14" id="KW-0418">Kinase</keyword>
<dbReference type="Pfam" id="PF07714">
    <property type="entry name" value="PK_Tyr_Ser-Thr"/>
    <property type="match status" value="1"/>
</dbReference>
<keyword evidence="2" id="KW-0597">Phosphoprotein</keyword>
<evidence type="ECO:0000256" key="8">
    <source>
        <dbReference type="ARBA" id="ARBA00023136"/>
    </source>
</evidence>
<evidence type="ECO:0000313" key="14">
    <source>
        <dbReference type="RefSeq" id="XP_022963033.1"/>
    </source>
</evidence>
<evidence type="ECO:0000256" key="11">
    <source>
        <dbReference type="SAM" id="SignalP"/>
    </source>
</evidence>
<proteinExistence type="predicted"/>
<dbReference type="InterPro" id="IPR001245">
    <property type="entry name" value="Ser-Thr/Tyr_kinase_cat_dom"/>
</dbReference>
<evidence type="ECO:0000313" key="13">
    <source>
        <dbReference type="Proteomes" id="UP000504609"/>
    </source>
</evidence>
<evidence type="ECO:0000256" key="1">
    <source>
        <dbReference type="ARBA" id="ARBA00004167"/>
    </source>
</evidence>
<gene>
    <name evidence="14" type="primary">LOC111463357</name>
</gene>
<dbReference type="KEGG" id="cmos:111463357"/>
<feature type="domain" description="Protein kinase" evidence="12">
    <location>
        <begin position="391"/>
        <end position="653"/>
    </location>
</feature>
<keyword evidence="6" id="KW-0677">Repeat</keyword>
<organism evidence="13 14">
    <name type="scientific">Cucurbita moschata</name>
    <name type="common">Winter crookneck squash</name>
    <name type="synonym">Cucurbita pepo var. moschata</name>
    <dbReference type="NCBI Taxonomy" id="3662"/>
    <lineage>
        <taxon>Eukaryota</taxon>
        <taxon>Viridiplantae</taxon>
        <taxon>Streptophyta</taxon>
        <taxon>Embryophyta</taxon>
        <taxon>Tracheophyta</taxon>
        <taxon>Spermatophyta</taxon>
        <taxon>Magnoliopsida</taxon>
        <taxon>eudicotyledons</taxon>
        <taxon>Gunneridae</taxon>
        <taxon>Pentapetalae</taxon>
        <taxon>rosids</taxon>
        <taxon>fabids</taxon>
        <taxon>Cucurbitales</taxon>
        <taxon>Cucurbitaceae</taxon>
        <taxon>Cucurbiteae</taxon>
        <taxon>Cucurbita</taxon>
    </lineage>
</organism>
<evidence type="ECO:0000256" key="6">
    <source>
        <dbReference type="ARBA" id="ARBA00022737"/>
    </source>
</evidence>
<dbReference type="FunFam" id="3.80.10.10:FF:000722">
    <property type="entry name" value="Leucine-rich repeat receptor-like protein kinase"/>
    <property type="match status" value="1"/>
</dbReference>
<accession>A0A6J1HGJ0</accession>
<keyword evidence="13" id="KW-1185">Reference proteome</keyword>
<keyword evidence="14" id="KW-0808">Transferase</keyword>
<keyword evidence="5 11" id="KW-0732">Signal</keyword>
<comment type="subcellular location">
    <subcellularLocation>
        <location evidence="1">Membrane</location>
        <topology evidence="1">Single-pass membrane protein</topology>
    </subcellularLocation>
</comment>
<dbReference type="InterPro" id="IPR001611">
    <property type="entry name" value="Leu-rich_rpt"/>
</dbReference>
<reference evidence="14" key="1">
    <citation type="submission" date="2025-08" db="UniProtKB">
        <authorList>
            <consortium name="RefSeq"/>
        </authorList>
    </citation>
    <scope>IDENTIFICATION</scope>
    <source>
        <tissue evidence="14">Young leaves</tissue>
    </source>
</reference>
<dbReference type="GO" id="GO:0005524">
    <property type="term" value="F:ATP binding"/>
    <property type="evidence" value="ECO:0007669"/>
    <property type="project" value="InterPro"/>
</dbReference>
<dbReference type="InterPro" id="IPR032675">
    <property type="entry name" value="LRR_dom_sf"/>
</dbReference>
<evidence type="ECO:0000256" key="3">
    <source>
        <dbReference type="ARBA" id="ARBA00022614"/>
    </source>
</evidence>
<dbReference type="SUPFAM" id="SSF52058">
    <property type="entry name" value="L domain-like"/>
    <property type="match status" value="1"/>
</dbReference>
<feature type="region of interest" description="Disordered" evidence="9">
    <location>
        <begin position="544"/>
        <end position="565"/>
    </location>
</feature>
<dbReference type="Gene3D" id="3.80.10.10">
    <property type="entry name" value="Ribonuclease Inhibitor"/>
    <property type="match status" value="2"/>
</dbReference>
<dbReference type="PROSITE" id="PS50011">
    <property type="entry name" value="PROTEIN_KINASE_DOM"/>
    <property type="match status" value="1"/>
</dbReference>
<dbReference type="SUPFAM" id="SSF56112">
    <property type="entry name" value="Protein kinase-like (PK-like)"/>
    <property type="match status" value="1"/>
</dbReference>
<keyword evidence="14" id="KW-0675">Receptor</keyword>
<dbReference type="PANTHER" id="PTHR48007">
    <property type="entry name" value="LEUCINE-RICH REPEAT RECEPTOR-LIKE PROTEIN KINASE PXC1"/>
    <property type="match status" value="1"/>
</dbReference>
<dbReference type="InterPro" id="IPR000719">
    <property type="entry name" value="Prot_kinase_dom"/>
</dbReference>
<dbReference type="SMR" id="A0A6J1HGJ0"/>
<feature type="signal peptide" evidence="11">
    <location>
        <begin position="1"/>
        <end position="32"/>
    </location>
</feature>
<keyword evidence="4 10" id="KW-0812">Transmembrane</keyword>
<dbReference type="Gene3D" id="3.30.200.20">
    <property type="entry name" value="Phosphorylase Kinase, domain 1"/>
    <property type="match status" value="1"/>
</dbReference>
<dbReference type="AlphaFoldDB" id="A0A6J1HGJ0"/>
<dbReference type="GeneID" id="111463357"/>
<keyword evidence="7 10" id="KW-1133">Transmembrane helix</keyword>
<dbReference type="FunFam" id="3.80.10.10:FF:002837">
    <property type="entry name" value="Probable inactive receptor kinase At5g67200"/>
    <property type="match status" value="1"/>
</dbReference>
<feature type="transmembrane region" description="Helical" evidence="10">
    <location>
        <begin position="295"/>
        <end position="317"/>
    </location>
</feature>
<evidence type="ECO:0000256" key="4">
    <source>
        <dbReference type="ARBA" id="ARBA00022692"/>
    </source>
</evidence>